<comment type="similarity">
    <text evidence="1">Belongs to the VPS13 family.</text>
</comment>
<dbReference type="GO" id="GO:0045053">
    <property type="term" value="P:protein retention in Golgi apparatus"/>
    <property type="evidence" value="ECO:0007669"/>
    <property type="project" value="TreeGrafter"/>
</dbReference>
<sequence>AVDVEKNPLGSEADYGLCWLMEPTELTYIEHSFTELINFFQTHSMSSAELSEELSHAAHKAAVVSKAVLAYAHSRRKVFQINVHVKGPCVRVPEHGCLTKGGRVVVLDISRVVIKSDLQPSNLVLEDATCMELEERLYDRLHAECTFQILFCDWTEPWRESRKHADSELHLVPKIKMQVVFSNSIKKDYKLLPRYKLNISLSCLKLNLSDRIIGLLLDFIDNLPIPVPNTVPVSFMDSGDYAEEEDQETMELLGQDKISADPGYGELVQLRQKIVAAYLSRNKSPESTFDKAGAKLGFQEADQVFISSEHSDEDMEVYAR</sequence>
<dbReference type="PANTHER" id="PTHR16166:SF93">
    <property type="entry name" value="INTERMEMBRANE LIPID TRANSFER PROTEIN VPS13"/>
    <property type="match status" value="1"/>
</dbReference>
<organism evidence="2">
    <name type="scientific">Pectinophora gossypiella</name>
    <name type="common">Cotton pink bollworm</name>
    <name type="synonym">Depressaria gossypiella</name>
    <dbReference type="NCBI Taxonomy" id="13191"/>
    <lineage>
        <taxon>Eukaryota</taxon>
        <taxon>Metazoa</taxon>
        <taxon>Ecdysozoa</taxon>
        <taxon>Arthropoda</taxon>
        <taxon>Hexapoda</taxon>
        <taxon>Insecta</taxon>
        <taxon>Pterygota</taxon>
        <taxon>Neoptera</taxon>
        <taxon>Endopterygota</taxon>
        <taxon>Lepidoptera</taxon>
        <taxon>Glossata</taxon>
        <taxon>Ditrysia</taxon>
        <taxon>Gelechioidea</taxon>
        <taxon>Gelechiidae</taxon>
        <taxon>Apatetrinae</taxon>
        <taxon>Pectinophora</taxon>
    </lineage>
</organism>
<accession>A0A1E1WL03</accession>
<reference evidence="2" key="1">
    <citation type="submission" date="2015-09" db="EMBL/GenBank/DDBJ databases">
        <title>De novo assembly of Pectinophora gossypiella (Pink Bollworm) gut transcriptome.</title>
        <authorList>
            <person name="Tassone E.E."/>
        </authorList>
    </citation>
    <scope>NUCLEOTIDE SEQUENCE</scope>
</reference>
<dbReference type="InterPro" id="IPR026847">
    <property type="entry name" value="VPS13"/>
</dbReference>
<name>A0A1E1WL03_PECGO</name>
<feature type="non-terminal residue" evidence="2">
    <location>
        <position position="1"/>
    </location>
</feature>
<evidence type="ECO:0000313" key="2">
    <source>
        <dbReference type="EMBL" id="JAT87689.1"/>
    </source>
</evidence>
<gene>
    <name evidence="2" type="ORF">g.5625</name>
</gene>
<proteinExistence type="inferred from homology"/>
<evidence type="ECO:0000256" key="1">
    <source>
        <dbReference type="ARBA" id="ARBA00006545"/>
    </source>
</evidence>
<feature type="non-terminal residue" evidence="2">
    <location>
        <position position="320"/>
    </location>
</feature>
<dbReference type="AlphaFoldDB" id="A0A1E1WL03"/>
<dbReference type="PANTHER" id="PTHR16166">
    <property type="entry name" value="VACUOLAR PROTEIN SORTING-ASSOCIATED PROTEIN VPS13"/>
    <property type="match status" value="1"/>
</dbReference>
<dbReference type="OrthoDB" id="428159at2759"/>
<dbReference type="GO" id="GO:0006623">
    <property type="term" value="P:protein targeting to vacuole"/>
    <property type="evidence" value="ECO:0007669"/>
    <property type="project" value="TreeGrafter"/>
</dbReference>
<protein>
    <submittedName>
        <fullName evidence="2">Uncharacterized protein</fullName>
    </submittedName>
</protein>
<dbReference type="EMBL" id="GDQN01003365">
    <property type="protein sequence ID" value="JAT87689.1"/>
    <property type="molecule type" value="Transcribed_RNA"/>
</dbReference>